<dbReference type="InterPro" id="IPR029060">
    <property type="entry name" value="PIN-like_dom_sf"/>
</dbReference>
<accession>A0ABQ5RSQ7</accession>
<feature type="domain" description="5'-3' exonuclease alpha-helical arch N-terminal" evidence="2">
    <location>
        <begin position="213"/>
        <end position="279"/>
    </location>
</feature>
<comment type="caution">
    <text evidence="3">The sequence shown here is derived from an EMBL/GenBank/DDBJ whole genome shotgun (WGS) entry which is preliminary data.</text>
</comment>
<organism evidence="3 4">
    <name type="scientific">Volvox africanus</name>
    <dbReference type="NCBI Taxonomy" id="51714"/>
    <lineage>
        <taxon>Eukaryota</taxon>
        <taxon>Viridiplantae</taxon>
        <taxon>Chlorophyta</taxon>
        <taxon>core chlorophytes</taxon>
        <taxon>Chlorophyceae</taxon>
        <taxon>CS clade</taxon>
        <taxon>Chlamydomonadales</taxon>
        <taxon>Volvocaceae</taxon>
        <taxon>Volvox</taxon>
    </lineage>
</organism>
<name>A0ABQ5RSQ7_9CHLO</name>
<feature type="region of interest" description="Disordered" evidence="1">
    <location>
        <begin position="94"/>
        <end position="123"/>
    </location>
</feature>
<feature type="compositionally biased region" description="Polar residues" evidence="1">
    <location>
        <begin position="164"/>
        <end position="179"/>
    </location>
</feature>
<evidence type="ECO:0000259" key="2">
    <source>
        <dbReference type="Pfam" id="PF02739"/>
    </source>
</evidence>
<dbReference type="EMBL" id="BSDZ01000005">
    <property type="protein sequence ID" value="GLI60052.1"/>
    <property type="molecule type" value="Genomic_DNA"/>
</dbReference>
<gene>
    <name evidence="3" type="ORF">VaNZ11_001904</name>
</gene>
<evidence type="ECO:0000313" key="3">
    <source>
        <dbReference type="EMBL" id="GLI60052.1"/>
    </source>
</evidence>
<dbReference type="Pfam" id="PF02739">
    <property type="entry name" value="5_3_exonuc_N"/>
    <property type="match status" value="1"/>
</dbReference>
<proteinExistence type="predicted"/>
<evidence type="ECO:0000313" key="4">
    <source>
        <dbReference type="Proteomes" id="UP001165090"/>
    </source>
</evidence>
<dbReference type="Proteomes" id="UP001165090">
    <property type="component" value="Unassembled WGS sequence"/>
</dbReference>
<sequence length="371" mass="38811">MGPWTLYSVPILCCGPDFVLSTTKTSRFVRNIKSAAKGTLRGLQACRSSSNTKPIYCDYREKGRLGAPSFGALPSTATGSATCLPRFRGAKNSTSLTSIAPAKPRSRSGTSIHEPVEQPQQTETLTTTLVVENTTSSHITVVSAPKPRTRKSKTAGAEDVALKQSPSPSSAGSDEDATTQQLHATAVRRATATQPSPSAEATVRRTASPADILLIVDGNYLANRSFFGYGRGRGLATSTGTPTSVTYGVMKVLQAALRRVQPTSLAVLFDPPGPTFRAALSLIDPGAAGSRGLAAAELVQQGRLDWKELASRFLTLPDVVAEMQAAAVAEAAAAPASYLHPSGSFLPPRPPLTPHVATATAAVSSDPLQMQ</sequence>
<keyword evidence="4" id="KW-1185">Reference proteome</keyword>
<feature type="non-terminal residue" evidence="3">
    <location>
        <position position="371"/>
    </location>
</feature>
<dbReference type="Gene3D" id="3.40.50.1010">
    <property type="entry name" value="5'-nuclease"/>
    <property type="match status" value="1"/>
</dbReference>
<dbReference type="InterPro" id="IPR020046">
    <property type="entry name" value="5-3_exonucl_a-hlix_arch_N"/>
</dbReference>
<evidence type="ECO:0000256" key="1">
    <source>
        <dbReference type="SAM" id="MobiDB-lite"/>
    </source>
</evidence>
<dbReference type="SUPFAM" id="SSF88723">
    <property type="entry name" value="PIN domain-like"/>
    <property type="match status" value="1"/>
</dbReference>
<feature type="region of interest" description="Disordered" evidence="1">
    <location>
        <begin position="136"/>
        <end position="179"/>
    </location>
</feature>
<protein>
    <recommendedName>
        <fullName evidence="2">5'-3' exonuclease alpha-helical arch N-terminal domain-containing protein</fullName>
    </recommendedName>
</protein>
<reference evidence="3 4" key="1">
    <citation type="journal article" date="2023" name="IScience">
        <title>Expanded male sex-determining region conserved during the evolution of homothallism in the green alga Volvox.</title>
        <authorList>
            <person name="Yamamoto K."/>
            <person name="Matsuzaki R."/>
            <person name="Mahakham W."/>
            <person name="Heman W."/>
            <person name="Sekimoto H."/>
            <person name="Kawachi M."/>
            <person name="Minakuchi Y."/>
            <person name="Toyoda A."/>
            <person name="Nozaki H."/>
        </authorList>
    </citation>
    <scope>NUCLEOTIDE SEQUENCE [LARGE SCALE GENOMIC DNA]</scope>
    <source>
        <strain evidence="3 4">NIES-4468</strain>
    </source>
</reference>